<organism evidence="1 2">
    <name type="scientific">Streptomyces kasugaensis</name>
    <dbReference type="NCBI Taxonomy" id="1946"/>
    <lineage>
        <taxon>Bacteria</taxon>
        <taxon>Bacillati</taxon>
        <taxon>Actinomycetota</taxon>
        <taxon>Actinomycetes</taxon>
        <taxon>Kitasatosporales</taxon>
        <taxon>Streptomycetaceae</taxon>
        <taxon>Streptomyces</taxon>
    </lineage>
</organism>
<sequence>MVEYAPGRTAIVTDVRAGVPWLRNRYSFTGEWPADAPAEIRVVRRRAEREREWQWEGRAGEQ</sequence>
<dbReference type="OrthoDB" id="4288720at2"/>
<evidence type="ECO:0000313" key="2">
    <source>
        <dbReference type="Proteomes" id="UP000292452"/>
    </source>
</evidence>
<evidence type="ECO:0000313" key="1">
    <source>
        <dbReference type="EMBL" id="TBO56097.1"/>
    </source>
</evidence>
<comment type="caution">
    <text evidence="1">The sequence shown here is derived from an EMBL/GenBank/DDBJ whole genome shotgun (WGS) entry which is preliminary data.</text>
</comment>
<protein>
    <submittedName>
        <fullName evidence="1">Uncharacterized protein</fullName>
    </submittedName>
</protein>
<name>A0A4Q9HMR0_STRKA</name>
<dbReference type="Proteomes" id="UP000292452">
    <property type="component" value="Unassembled WGS sequence"/>
</dbReference>
<keyword evidence="2" id="KW-1185">Reference proteome</keyword>
<dbReference type="EMBL" id="SIXH01000389">
    <property type="protein sequence ID" value="TBO56097.1"/>
    <property type="molecule type" value="Genomic_DNA"/>
</dbReference>
<reference evidence="1 2" key="1">
    <citation type="submission" date="2019-02" db="EMBL/GenBank/DDBJ databases">
        <title>Draft Genome Sequence of Streptomyces sp. AM-2504, identified by 16S rRNA comparative analysis as a Streptomyces Kasugaensis strain.</title>
        <authorList>
            <person name="Napolioni V."/>
            <person name="Giuliodori A.M."/>
            <person name="Spurio R."/>
            <person name="Fabbretti A."/>
        </authorList>
    </citation>
    <scope>NUCLEOTIDE SEQUENCE [LARGE SCALE GENOMIC DNA]</scope>
    <source>
        <strain evidence="1 2">AM-2504</strain>
    </source>
</reference>
<gene>
    <name evidence="1" type="ORF">EYS09_29750</name>
</gene>
<accession>A0A4Q9HMR0</accession>
<proteinExistence type="predicted"/>
<dbReference type="AlphaFoldDB" id="A0A4Q9HMR0"/>